<keyword evidence="1" id="KW-0812">Transmembrane</keyword>
<dbReference type="EMBL" id="AUXZ01000068">
    <property type="protein sequence ID" value="KZN51256.1"/>
    <property type="molecule type" value="Genomic_DNA"/>
</dbReference>
<dbReference type="AlphaFoldDB" id="A0A167EVD9"/>
<dbReference type="InterPro" id="IPR007168">
    <property type="entry name" value="Phageshock_PspC_N"/>
</dbReference>
<feature type="transmembrane region" description="Helical" evidence="1">
    <location>
        <begin position="34"/>
        <end position="62"/>
    </location>
</feature>
<dbReference type="RefSeq" id="WP_063361323.1">
    <property type="nucleotide sequence ID" value="NZ_AUXZ01000068.1"/>
</dbReference>
<reference evidence="3 4" key="1">
    <citation type="submission" date="2013-07" db="EMBL/GenBank/DDBJ databases">
        <title>Comparative Genomic and Metabolomic Analysis of Twelve Strains of Pseudoalteromonas luteoviolacea.</title>
        <authorList>
            <person name="Vynne N.G."/>
            <person name="Mansson M."/>
            <person name="Gram L."/>
        </authorList>
    </citation>
    <scope>NUCLEOTIDE SEQUENCE [LARGE SCALE GENOMIC DNA]</scope>
    <source>
        <strain evidence="3 4">H33</strain>
    </source>
</reference>
<evidence type="ECO:0000313" key="4">
    <source>
        <dbReference type="Proteomes" id="UP000076503"/>
    </source>
</evidence>
<gene>
    <name evidence="3" type="ORF">N476_12765</name>
</gene>
<evidence type="ECO:0000256" key="1">
    <source>
        <dbReference type="SAM" id="Phobius"/>
    </source>
</evidence>
<protein>
    <recommendedName>
        <fullName evidence="2">Phage shock protein PspC N-terminal domain-containing protein</fullName>
    </recommendedName>
</protein>
<dbReference type="Proteomes" id="UP000076503">
    <property type="component" value="Unassembled WGS sequence"/>
</dbReference>
<evidence type="ECO:0000313" key="3">
    <source>
        <dbReference type="EMBL" id="KZN51256.1"/>
    </source>
</evidence>
<dbReference type="PATRIC" id="fig|1365251.3.peg.1758"/>
<proteinExistence type="predicted"/>
<keyword evidence="1" id="KW-0472">Membrane</keyword>
<dbReference type="OrthoDB" id="5772680at2"/>
<keyword evidence="1" id="KW-1133">Transmembrane helix</keyword>
<feature type="domain" description="Phage shock protein PspC N-terminal" evidence="2">
    <location>
        <begin position="13"/>
        <end position="64"/>
    </location>
</feature>
<organism evidence="3 4">
    <name type="scientific">Pseudoalteromonas luteoviolacea H33</name>
    <dbReference type="NCBI Taxonomy" id="1365251"/>
    <lineage>
        <taxon>Bacteria</taxon>
        <taxon>Pseudomonadati</taxon>
        <taxon>Pseudomonadota</taxon>
        <taxon>Gammaproteobacteria</taxon>
        <taxon>Alteromonadales</taxon>
        <taxon>Pseudoalteromonadaceae</taxon>
        <taxon>Pseudoalteromonas</taxon>
    </lineage>
</organism>
<sequence>MYSRKYESTLSPRGRKKIAGVCSEVAKRIDLPVWLVRLLLVLMAFKFTWPCIIGYFIGWLCLPDKK</sequence>
<dbReference type="Pfam" id="PF04024">
    <property type="entry name" value="PspC"/>
    <property type="match status" value="1"/>
</dbReference>
<accession>A0A167EVD9</accession>
<evidence type="ECO:0000259" key="2">
    <source>
        <dbReference type="Pfam" id="PF04024"/>
    </source>
</evidence>
<comment type="caution">
    <text evidence="3">The sequence shown here is derived from an EMBL/GenBank/DDBJ whole genome shotgun (WGS) entry which is preliminary data.</text>
</comment>
<name>A0A167EVD9_9GAMM</name>